<comment type="caution">
    <text evidence="2">The sequence shown here is derived from an EMBL/GenBank/DDBJ whole genome shotgun (WGS) entry which is preliminary data.</text>
</comment>
<evidence type="ECO:0000313" key="3">
    <source>
        <dbReference type="Proteomes" id="UP000192578"/>
    </source>
</evidence>
<feature type="transmembrane region" description="Helical" evidence="1">
    <location>
        <begin position="213"/>
        <end position="235"/>
    </location>
</feature>
<organism evidence="2 3">
    <name type="scientific">Hypsibius exemplaris</name>
    <name type="common">Freshwater tardigrade</name>
    <dbReference type="NCBI Taxonomy" id="2072580"/>
    <lineage>
        <taxon>Eukaryota</taxon>
        <taxon>Metazoa</taxon>
        <taxon>Ecdysozoa</taxon>
        <taxon>Tardigrada</taxon>
        <taxon>Eutardigrada</taxon>
        <taxon>Parachela</taxon>
        <taxon>Hypsibioidea</taxon>
        <taxon>Hypsibiidae</taxon>
        <taxon>Hypsibius</taxon>
    </lineage>
</organism>
<dbReference type="SUPFAM" id="SSF53822">
    <property type="entry name" value="Periplasmic binding protein-like I"/>
    <property type="match status" value="1"/>
</dbReference>
<accession>A0A9X6NGZ1</accession>
<evidence type="ECO:0000256" key="1">
    <source>
        <dbReference type="SAM" id="Phobius"/>
    </source>
</evidence>
<dbReference type="Gene3D" id="3.40.50.2300">
    <property type="match status" value="1"/>
</dbReference>
<dbReference type="InterPro" id="IPR028082">
    <property type="entry name" value="Peripla_BP_I"/>
</dbReference>
<protein>
    <recommendedName>
        <fullName evidence="4">Receptor ligand binding region domain-containing protein</fullName>
    </recommendedName>
</protein>
<dbReference type="Proteomes" id="UP000192578">
    <property type="component" value="Unassembled WGS sequence"/>
</dbReference>
<keyword evidence="3" id="KW-1185">Reference proteome</keyword>
<dbReference type="AlphaFoldDB" id="A0A9X6NGZ1"/>
<evidence type="ECO:0000313" key="2">
    <source>
        <dbReference type="EMBL" id="OWA52568.1"/>
    </source>
</evidence>
<dbReference type="EMBL" id="MTYJ01000274">
    <property type="protein sequence ID" value="OWA52568.1"/>
    <property type="molecule type" value="Genomic_DNA"/>
</dbReference>
<dbReference type="OrthoDB" id="302535at2759"/>
<reference evidence="3" key="1">
    <citation type="submission" date="2017-01" db="EMBL/GenBank/DDBJ databases">
        <title>Comparative genomics of anhydrobiosis in the tardigrade Hypsibius dujardini.</title>
        <authorList>
            <person name="Yoshida Y."/>
            <person name="Koutsovoulos G."/>
            <person name="Laetsch D."/>
            <person name="Stevens L."/>
            <person name="Kumar S."/>
            <person name="Horikawa D."/>
            <person name="Ishino K."/>
            <person name="Komine S."/>
            <person name="Tomita M."/>
            <person name="Blaxter M."/>
            <person name="Arakawa K."/>
        </authorList>
    </citation>
    <scope>NUCLEOTIDE SEQUENCE [LARGE SCALE GENOMIC DNA]</scope>
    <source>
        <strain evidence="3">Z151</strain>
    </source>
</reference>
<sequence>MTDGSYVYVLTTALTQPFEGSRLRNMSDEHRFQEARRSYPSCLLLDYGSNEKFEFSEAINGLHPLIDAWKAQSKREYNVTYPVSRQTVHAPAAYESVVVVAQMADQLRLRDPFDFNDGALLARQFFGKTFETKIGNITFDQLGQSVAEIAIGYYDLVEDNFVPFLKYERISDASEIRAIRKPRWEGGGWPVPSEPLCGFQGQRCAFGSSNTDAVVGGGLCLLALVILIIAFRVIWRRWATIRSEFWVLDDTYLLLPKTQHSNVS</sequence>
<gene>
    <name evidence="2" type="ORF">BV898_17019</name>
</gene>
<proteinExistence type="predicted"/>
<keyword evidence="1" id="KW-0472">Membrane</keyword>
<evidence type="ECO:0008006" key="4">
    <source>
        <dbReference type="Google" id="ProtNLM"/>
    </source>
</evidence>
<keyword evidence="1" id="KW-1133">Transmembrane helix</keyword>
<keyword evidence="1" id="KW-0812">Transmembrane</keyword>
<name>A0A9X6NGZ1_HYPEX</name>